<protein>
    <submittedName>
        <fullName evidence="2">Uncharacterized protein</fullName>
    </submittedName>
</protein>
<keyword evidence="1" id="KW-1133">Transmembrane helix</keyword>
<reference evidence="2" key="1">
    <citation type="submission" date="2019-08" db="EMBL/GenBank/DDBJ databases">
        <authorList>
            <person name="Kucharzyk K."/>
            <person name="Murdoch R.W."/>
            <person name="Higgins S."/>
            <person name="Loffler F."/>
        </authorList>
    </citation>
    <scope>NUCLEOTIDE SEQUENCE</scope>
</reference>
<keyword evidence="1" id="KW-0812">Transmembrane</keyword>
<dbReference type="AlphaFoldDB" id="A0A645GZS0"/>
<sequence>MDGLAAMGFVMMFGWGVMLSVISVLAFQGTIYLVACQWLRPWLEMHHLVDPVNAVGGLLVFCVGLIVLQLKRIEIADYLPSLAMAPLLTWVFR</sequence>
<feature type="transmembrane region" description="Helical" evidence="1">
    <location>
        <begin position="12"/>
        <end position="35"/>
    </location>
</feature>
<keyword evidence="1" id="KW-0472">Membrane</keyword>
<name>A0A645GZS0_9ZZZZ</name>
<gene>
    <name evidence="2" type="ORF">SDC9_179385</name>
</gene>
<proteinExistence type="predicted"/>
<comment type="caution">
    <text evidence="2">The sequence shown here is derived from an EMBL/GenBank/DDBJ whole genome shotgun (WGS) entry which is preliminary data.</text>
</comment>
<dbReference type="Pfam" id="PF04474">
    <property type="entry name" value="DUF554"/>
    <property type="match status" value="1"/>
</dbReference>
<accession>A0A645GZS0</accession>
<dbReference type="EMBL" id="VSSQ01083653">
    <property type="protein sequence ID" value="MPN31910.1"/>
    <property type="molecule type" value="Genomic_DNA"/>
</dbReference>
<evidence type="ECO:0000313" key="2">
    <source>
        <dbReference type="EMBL" id="MPN31910.1"/>
    </source>
</evidence>
<dbReference type="PANTHER" id="PTHR36111:SF2">
    <property type="entry name" value="INNER MEMBRANE PROTEIN"/>
    <property type="match status" value="1"/>
</dbReference>
<dbReference type="InterPro" id="IPR007563">
    <property type="entry name" value="DUF554"/>
</dbReference>
<evidence type="ECO:0000256" key="1">
    <source>
        <dbReference type="SAM" id="Phobius"/>
    </source>
</evidence>
<feature type="transmembrane region" description="Helical" evidence="1">
    <location>
        <begin position="47"/>
        <end position="68"/>
    </location>
</feature>
<dbReference type="PANTHER" id="PTHR36111">
    <property type="entry name" value="INNER MEMBRANE PROTEIN-RELATED"/>
    <property type="match status" value="1"/>
</dbReference>
<organism evidence="2">
    <name type="scientific">bioreactor metagenome</name>
    <dbReference type="NCBI Taxonomy" id="1076179"/>
    <lineage>
        <taxon>unclassified sequences</taxon>
        <taxon>metagenomes</taxon>
        <taxon>ecological metagenomes</taxon>
    </lineage>
</organism>